<keyword evidence="4" id="KW-1185">Reference proteome</keyword>
<accession>A0A545UFB4</accession>
<gene>
    <name evidence="3" type="ORF">FLL46_06425</name>
</gene>
<dbReference type="Gene3D" id="1.20.1050.10">
    <property type="match status" value="1"/>
</dbReference>
<reference evidence="3 4" key="1">
    <citation type="submission" date="2019-07" db="EMBL/GenBank/DDBJ databases">
        <title>Draft genome for Aliikangiella sp. M105.</title>
        <authorList>
            <person name="Wang G."/>
        </authorList>
    </citation>
    <scope>NUCLEOTIDE SEQUENCE [LARGE SCALE GENOMIC DNA]</scope>
    <source>
        <strain evidence="3 4">M105</strain>
    </source>
</reference>
<keyword evidence="3" id="KW-0808">Transferase</keyword>
<evidence type="ECO:0000313" key="3">
    <source>
        <dbReference type="EMBL" id="TQV88159.1"/>
    </source>
</evidence>
<dbReference type="SFLD" id="SFLDG00358">
    <property type="entry name" value="Main_(cytGST)"/>
    <property type="match status" value="1"/>
</dbReference>
<dbReference type="CDD" id="cd00570">
    <property type="entry name" value="GST_N_family"/>
    <property type="match status" value="1"/>
</dbReference>
<dbReference type="InterPro" id="IPR036249">
    <property type="entry name" value="Thioredoxin-like_sf"/>
</dbReference>
<dbReference type="CDD" id="cd00299">
    <property type="entry name" value="GST_C_family"/>
    <property type="match status" value="1"/>
</dbReference>
<evidence type="ECO:0000259" key="1">
    <source>
        <dbReference type="PROSITE" id="PS50404"/>
    </source>
</evidence>
<dbReference type="PANTHER" id="PTHR44051:SF8">
    <property type="entry name" value="GLUTATHIONE S-TRANSFERASE GSTA"/>
    <property type="match status" value="1"/>
</dbReference>
<dbReference type="Gene3D" id="3.40.30.10">
    <property type="entry name" value="Glutaredoxin"/>
    <property type="match status" value="1"/>
</dbReference>
<name>A0A545UFB4_9GAMM</name>
<dbReference type="Pfam" id="PF13410">
    <property type="entry name" value="GST_C_2"/>
    <property type="match status" value="1"/>
</dbReference>
<evidence type="ECO:0000259" key="2">
    <source>
        <dbReference type="PROSITE" id="PS50405"/>
    </source>
</evidence>
<dbReference type="EMBL" id="VIKS01000004">
    <property type="protein sequence ID" value="TQV88159.1"/>
    <property type="molecule type" value="Genomic_DNA"/>
</dbReference>
<evidence type="ECO:0000313" key="4">
    <source>
        <dbReference type="Proteomes" id="UP000315439"/>
    </source>
</evidence>
<dbReference type="PANTHER" id="PTHR44051">
    <property type="entry name" value="GLUTATHIONE S-TRANSFERASE-RELATED"/>
    <property type="match status" value="1"/>
</dbReference>
<dbReference type="PROSITE" id="PS50405">
    <property type="entry name" value="GST_CTER"/>
    <property type="match status" value="1"/>
</dbReference>
<dbReference type="PROSITE" id="PS50404">
    <property type="entry name" value="GST_NTER"/>
    <property type="match status" value="1"/>
</dbReference>
<feature type="domain" description="GST C-terminal" evidence="2">
    <location>
        <begin position="86"/>
        <end position="256"/>
    </location>
</feature>
<dbReference type="SUPFAM" id="SSF47616">
    <property type="entry name" value="GST C-terminal domain-like"/>
    <property type="match status" value="1"/>
</dbReference>
<sequence length="259" mass="30240">MLSLYSNFNAVCGQKVLMLLHDKSLKFDYHSVNLRQGEQHKSEFVKLNPKAQVPVLVHDGKVVVESSEICLYLEKMFPQPSYLPVSLSERSAMRKWMRYIDEIIHPACSVLTWSVAIRPKMLEKTPQQLDAHFQSVPDENRKLRQRRAMKLGLELPELKQSIENHRLLLNKMEQQLLQTDFLVGSQLSLADFCVLPYIVRLEMLSWEFLWQDCKGVSGWLLKMQSRKSYLKSYHHLYPEGFIQQWQAHGKQAAQALTLE</sequence>
<dbReference type="InterPro" id="IPR036282">
    <property type="entry name" value="Glutathione-S-Trfase_C_sf"/>
</dbReference>
<protein>
    <submittedName>
        <fullName evidence="3">Glutathione S-transferase family protein</fullName>
    </submittedName>
</protein>
<dbReference type="GO" id="GO:0016740">
    <property type="term" value="F:transferase activity"/>
    <property type="evidence" value="ECO:0007669"/>
    <property type="project" value="UniProtKB-KW"/>
</dbReference>
<comment type="caution">
    <text evidence="3">The sequence shown here is derived from an EMBL/GenBank/DDBJ whole genome shotgun (WGS) entry which is preliminary data.</text>
</comment>
<dbReference type="OrthoDB" id="5740960at2"/>
<proteinExistence type="predicted"/>
<dbReference type="SUPFAM" id="SSF52833">
    <property type="entry name" value="Thioredoxin-like"/>
    <property type="match status" value="1"/>
</dbReference>
<dbReference type="Proteomes" id="UP000315439">
    <property type="component" value="Unassembled WGS sequence"/>
</dbReference>
<dbReference type="RefSeq" id="WP_142892668.1">
    <property type="nucleotide sequence ID" value="NZ_ML660162.1"/>
</dbReference>
<organism evidence="3 4">
    <name type="scientific">Aliikangiella coralliicola</name>
    <dbReference type="NCBI Taxonomy" id="2592383"/>
    <lineage>
        <taxon>Bacteria</taxon>
        <taxon>Pseudomonadati</taxon>
        <taxon>Pseudomonadota</taxon>
        <taxon>Gammaproteobacteria</taxon>
        <taxon>Oceanospirillales</taxon>
        <taxon>Pleioneaceae</taxon>
        <taxon>Aliikangiella</taxon>
    </lineage>
</organism>
<feature type="domain" description="GST N-terminal" evidence="1">
    <location>
        <begin position="1"/>
        <end position="81"/>
    </location>
</feature>
<dbReference type="Pfam" id="PF13409">
    <property type="entry name" value="GST_N_2"/>
    <property type="match status" value="1"/>
</dbReference>
<dbReference type="InterPro" id="IPR004045">
    <property type="entry name" value="Glutathione_S-Trfase_N"/>
</dbReference>
<dbReference type="SFLD" id="SFLDS00019">
    <property type="entry name" value="Glutathione_Transferase_(cytos"/>
    <property type="match status" value="1"/>
</dbReference>
<dbReference type="AlphaFoldDB" id="A0A545UFB4"/>
<dbReference type="InterPro" id="IPR040079">
    <property type="entry name" value="Glutathione_S-Trfase"/>
</dbReference>
<dbReference type="InterPro" id="IPR010987">
    <property type="entry name" value="Glutathione-S-Trfase_C-like"/>
</dbReference>